<evidence type="ECO:0000256" key="4">
    <source>
        <dbReference type="ARBA" id="ARBA00058905"/>
    </source>
</evidence>
<keyword evidence="9" id="KW-1185">Reference proteome</keyword>
<keyword evidence="3 8" id="KW-0378">Hydrolase</keyword>
<evidence type="ECO:0000313" key="9">
    <source>
        <dbReference type="Proteomes" id="UP000539313"/>
    </source>
</evidence>
<dbReference type="Gene3D" id="3.20.20.300">
    <property type="entry name" value="Glycoside hydrolase, family 3, N-terminal domain"/>
    <property type="match status" value="1"/>
</dbReference>
<evidence type="ECO:0000256" key="6">
    <source>
        <dbReference type="SAM" id="SignalP"/>
    </source>
</evidence>
<feature type="domain" description="CBM6" evidence="7">
    <location>
        <begin position="877"/>
        <end position="996"/>
    </location>
</feature>
<dbReference type="InterPro" id="IPR008979">
    <property type="entry name" value="Galactose-bd-like_sf"/>
</dbReference>
<dbReference type="Proteomes" id="UP000539313">
    <property type="component" value="Unassembled WGS sequence"/>
</dbReference>
<gene>
    <name evidence="8" type="ORF">HNR21_005091</name>
</gene>
<dbReference type="InterPro" id="IPR017853">
    <property type="entry name" value="GH"/>
</dbReference>
<dbReference type="Gene3D" id="2.60.120.380">
    <property type="match status" value="1"/>
</dbReference>
<dbReference type="GO" id="GO:0045493">
    <property type="term" value="P:xylan catabolic process"/>
    <property type="evidence" value="ECO:0007669"/>
    <property type="project" value="InterPro"/>
</dbReference>
<dbReference type="Pfam" id="PF14310">
    <property type="entry name" value="Fn3-like"/>
    <property type="match status" value="1"/>
</dbReference>
<dbReference type="Gene3D" id="2.60.40.10">
    <property type="entry name" value="Immunoglobulins"/>
    <property type="match status" value="1"/>
</dbReference>
<evidence type="ECO:0000256" key="5">
    <source>
        <dbReference type="ARBA" id="ARBA00074219"/>
    </source>
</evidence>
<dbReference type="PROSITE" id="PS51175">
    <property type="entry name" value="CBM6"/>
    <property type="match status" value="1"/>
</dbReference>
<dbReference type="Pfam" id="PF00933">
    <property type="entry name" value="Glyco_hydro_3"/>
    <property type="match status" value="1"/>
</dbReference>
<dbReference type="CDD" id="cd23343">
    <property type="entry name" value="beta-trefoil_FSCN_BglX-like"/>
    <property type="match status" value="1"/>
</dbReference>
<evidence type="ECO:0000256" key="1">
    <source>
        <dbReference type="ARBA" id="ARBA00005336"/>
    </source>
</evidence>
<dbReference type="EMBL" id="JACJII010000001">
    <property type="protein sequence ID" value="MBA9006209.1"/>
    <property type="molecule type" value="Genomic_DNA"/>
</dbReference>
<dbReference type="PANTHER" id="PTHR42721">
    <property type="entry name" value="SUGAR HYDROLASE-RELATED"/>
    <property type="match status" value="1"/>
</dbReference>
<dbReference type="AlphaFoldDB" id="A0A7W3RB01"/>
<dbReference type="InterPro" id="IPR006311">
    <property type="entry name" value="TAT_signal"/>
</dbReference>
<dbReference type="GO" id="GO:0009044">
    <property type="term" value="F:xylan 1,4-beta-xylosidase activity"/>
    <property type="evidence" value="ECO:0007669"/>
    <property type="project" value="InterPro"/>
</dbReference>
<evidence type="ECO:0000259" key="7">
    <source>
        <dbReference type="PROSITE" id="PS51175"/>
    </source>
</evidence>
<dbReference type="PROSITE" id="PS51318">
    <property type="entry name" value="TAT"/>
    <property type="match status" value="1"/>
</dbReference>
<dbReference type="Pfam" id="PF01915">
    <property type="entry name" value="Glyco_hydro_3_C"/>
    <property type="match status" value="1"/>
</dbReference>
<feature type="chain" id="PRO_5031181294" description="Exo-alpha-(1-&gt;6)-L-arabinopyranosidase" evidence="6">
    <location>
        <begin position="34"/>
        <end position="996"/>
    </location>
</feature>
<dbReference type="SUPFAM" id="SSF52279">
    <property type="entry name" value="Beta-D-glucan exohydrolase, C-terminal domain"/>
    <property type="match status" value="1"/>
</dbReference>
<dbReference type="RefSeq" id="WP_182707185.1">
    <property type="nucleotide sequence ID" value="NZ_JACJII010000001.1"/>
</dbReference>
<keyword evidence="2 6" id="KW-0732">Signal</keyword>
<dbReference type="InterPro" id="IPR006584">
    <property type="entry name" value="Cellulose-bd_IV"/>
</dbReference>
<dbReference type="Pfam" id="PF03422">
    <property type="entry name" value="CBM_6"/>
    <property type="match status" value="1"/>
</dbReference>
<accession>A0A7W3RB01</accession>
<dbReference type="InterPro" id="IPR001764">
    <property type="entry name" value="Glyco_hydro_3_N"/>
</dbReference>
<feature type="signal peptide" evidence="6">
    <location>
        <begin position="1"/>
        <end position="33"/>
    </location>
</feature>
<dbReference type="InterPro" id="IPR036962">
    <property type="entry name" value="Glyco_hydro_3_N_sf"/>
</dbReference>
<dbReference type="SMART" id="SM01217">
    <property type="entry name" value="Fn3_like"/>
    <property type="match status" value="1"/>
</dbReference>
<dbReference type="PANTHER" id="PTHR42721:SF3">
    <property type="entry name" value="BETA-D-XYLOSIDASE 5-RELATED"/>
    <property type="match status" value="1"/>
</dbReference>
<dbReference type="GO" id="GO:0031222">
    <property type="term" value="P:arabinan catabolic process"/>
    <property type="evidence" value="ECO:0007669"/>
    <property type="project" value="TreeGrafter"/>
</dbReference>
<evidence type="ECO:0000313" key="8">
    <source>
        <dbReference type="EMBL" id="MBA9006209.1"/>
    </source>
</evidence>
<comment type="function">
    <text evidence="4">Catalyzes the hydrolysis of a non-reducing terminal alpha-L-arabinopyranosidic linkage in ginsenoside Rb2 (alpha-L-arabinopyranosyl-(1-&gt;6)-alpha-D-glucopyranosyl) to release alpha-D-glucopyranosyl (Rd). It is not able to hydrolyze alpha-L-arabinofuranosyl-(1-&gt;6)-alpha-D-glucopyranosyl (Rc).</text>
</comment>
<protein>
    <recommendedName>
        <fullName evidence="5">Exo-alpha-(1-&gt;6)-L-arabinopyranosidase</fullName>
    </recommendedName>
</protein>
<dbReference type="InterPro" id="IPR036881">
    <property type="entry name" value="Glyco_hydro_3_C_sf"/>
</dbReference>
<organism evidence="8 9">
    <name type="scientific">Thermomonospora cellulosilytica</name>
    <dbReference type="NCBI Taxonomy" id="1411118"/>
    <lineage>
        <taxon>Bacteria</taxon>
        <taxon>Bacillati</taxon>
        <taxon>Actinomycetota</taxon>
        <taxon>Actinomycetes</taxon>
        <taxon>Streptosporangiales</taxon>
        <taxon>Thermomonosporaceae</taxon>
        <taxon>Thermomonospora</taxon>
    </lineage>
</organism>
<keyword evidence="8" id="KW-0326">Glycosidase</keyword>
<comment type="caution">
    <text evidence="8">The sequence shown here is derived from an EMBL/GenBank/DDBJ whole genome shotgun (WGS) entry which is preliminary data.</text>
</comment>
<dbReference type="FunFam" id="2.60.40.10:FF:000495">
    <property type="entry name" value="Periplasmic beta-glucosidase"/>
    <property type="match status" value="1"/>
</dbReference>
<dbReference type="PRINTS" id="PR00133">
    <property type="entry name" value="GLHYDRLASE3"/>
</dbReference>
<evidence type="ECO:0000256" key="2">
    <source>
        <dbReference type="ARBA" id="ARBA00022729"/>
    </source>
</evidence>
<dbReference type="InterPro" id="IPR005084">
    <property type="entry name" value="CBM6"/>
</dbReference>
<evidence type="ECO:0000256" key="3">
    <source>
        <dbReference type="ARBA" id="ARBA00022801"/>
    </source>
</evidence>
<dbReference type="Gene3D" id="3.40.50.1700">
    <property type="entry name" value="Glycoside hydrolase family 3 C-terminal domain"/>
    <property type="match status" value="1"/>
</dbReference>
<name>A0A7W3RB01_9ACTN</name>
<dbReference type="CDD" id="cd04084">
    <property type="entry name" value="CBM6_xylanase-like"/>
    <property type="match status" value="1"/>
</dbReference>
<dbReference type="SUPFAM" id="SSF51445">
    <property type="entry name" value="(Trans)glycosidases"/>
    <property type="match status" value="1"/>
</dbReference>
<sequence>MSSAPPHPTRRTVLAAALAASLTVGLTAPPALARQTTHPFQNPALPLQARVDDLLGRLTLDEKIAMLHQYQPGIPRLGIKPFKTGTEALHGIAWSTDRNANGAVRTAQGTVFPQSVGLGSTWNPALLEQVGTVVGTEARGYNAVDSDVWGLQLWAPVVNLLRDPRWGRNEEGYSEDALLTGMLSTAYGHGIQGDHSQYLRAAPVLKHYMANNNEIRRDTTSSNLPPRVKHEYDEPAFKAAISADAATGVMSAYNLVNGRPMTAHFDHNDVVRKWTDKTLFNVTDAGGPNNLTGSQKYYATQAEASAAIIKAGLDSFTVDDTNSAKTIAAVKQALEQKLLTEADIDRAVGHILAIRTRLGEFDPDGGPYGRITKDVINAPAHRALARRAAVEGTVLLKNDGALPLDAAKTGKVAVVGPLSQTLYTDWYSGGLPYKVTPLDGIRARLGGKGTVTGTEGVDRIALKDVASGKYVVAGADADGDALKAAGDEAGPTAQFDVFDWGQGVVTLRSVANGKTVGRYNWGSTVVNDQEQPNGWFVQQMFTLEDAGDGRVLLRYAGYEKAYDWADPATTYLKVGDGGVLELARKENASTFAKEVISSGVDSAVNAVRGADAAVVVVGSMPFINGREDHDRTTMALAEGQSELIRAVREANPNTVVIVENSYPTTLNWEQENVPAILWTSHAGAETGNALAAVLFGDADPSGRLPQTWYRSEDDLPSILDYDIIKRDRTYLYYKGTPLYPFGHGLSYATFEYGRPVVSDRSVSGRDTVTVSVDVTNTGKVAGQEVVQLYTRQRTSRNKQPLRQLRAFRKISLGPGQKTTVRLTFKAADLAHWDVTRNKWVVESAVHDLMVGASSADIRGRAALTVNGEKIPPRDLSRRTRAIDFDDYEGVELVDESKTRGDAVGGSSGDWIKFADAALGNGPRTFTAKVANAGAEGSIQIRIGSPTGRLVGTAKVASTGDVYAYTTTTAALTGATGRQDVYLVFDGDMRISAFSLK</sequence>
<dbReference type="GO" id="GO:0008422">
    <property type="term" value="F:beta-glucosidase activity"/>
    <property type="evidence" value="ECO:0007669"/>
    <property type="project" value="UniProtKB-ARBA"/>
</dbReference>
<reference evidence="8 9" key="1">
    <citation type="submission" date="2020-08" db="EMBL/GenBank/DDBJ databases">
        <title>Sequencing the genomes of 1000 actinobacteria strains.</title>
        <authorList>
            <person name="Klenk H.-P."/>
        </authorList>
    </citation>
    <scope>NUCLEOTIDE SEQUENCE [LARGE SCALE GENOMIC DNA]</scope>
    <source>
        <strain evidence="8 9">DSM 45823</strain>
    </source>
</reference>
<dbReference type="InterPro" id="IPR026891">
    <property type="entry name" value="Fn3-like"/>
</dbReference>
<dbReference type="InterPro" id="IPR013783">
    <property type="entry name" value="Ig-like_fold"/>
</dbReference>
<dbReference type="SMART" id="SM00606">
    <property type="entry name" value="CBD_IV"/>
    <property type="match status" value="1"/>
</dbReference>
<dbReference type="GO" id="GO:0030246">
    <property type="term" value="F:carbohydrate binding"/>
    <property type="evidence" value="ECO:0007669"/>
    <property type="project" value="InterPro"/>
</dbReference>
<dbReference type="SUPFAM" id="SSF49785">
    <property type="entry name" value="Galactose-binding domain-like"/>
    <property type="match status" value="1"/>
</dbReference>
<proteinExistence type="inferred from homology"/>
<dbReference type="Gene3D" id="2.60.120.260">
    <property type="entry name" value="Galactose-binding domain-like"/>
    <property type="match status" value="1"/>
</dbReference>
<dbReference type="InterPro" id="IPR002772">
    <property type="entry name" value="Glyco_hydro_3_C"/>
</dbReference>
<dbReference type="GO" id="GO:0046556">
    <property type="term" value="F:alpha-L-arabinofuranosidase activity"/>
    <property type="evidence" value="ECO:0007669"/>
    <property type="project" value="TreeGrafter"/>
</dbReference>
<comment type="similarity">
    <text evidence="1">Belongs to the glycosyl hydrolase 3 family.</text>
</comment>
<dbReference type="InterPro" id="IPR044993">
    <property type="entry name" value="BXL"/>
</dbReference>